<gene>
    <name evidence="1" type="ORF">L210DRAFT_962373</name>
</gene>
<dbReference type="Proteomes" id="UP001194468">
    <property type="component" value="Unassembled WGS sequence"/>
</dbReference>
<comment type="caution">
    <text evidence="1">The sequence shown here is derived from an EMBL/GenBank/DDBJ whole genome shotgun (WGS) entry which is preliminary data.</text>
</comment>
<reference evidence="1" key="1">
    <citation type="submission" date="2019-10" db="EMBL/GenBank/DDBJ databases">
        <authorList>
            <consortium name="DOE Joint Genome Institute"/>
            <person name="Kuo A."/>
            <person name="Miyauchi S."/>
            <person name="Kiss E."/>
            <person name="Drula E."/>
            <person name="Kohler A."/>
            <person name="Sanchez-Garcia M."/>
            <person name="Andreopoulos B."/>
            <person name="Barry K.W."/>
            <person name="Bonito G."/>
            <person name="Buee M."/>
            <person name="Carver A."/>
            <person name="Chen C."/>
            <person name="Cichocki N."/>
            <person name="Clum A."/>
            <person name="Culley D."/>
            <person name="Crous P.W."/>
            <person name="Fauchery L."/>
            <person name="Girlanda M."/>
            <person name="Hayes R."/>
            <person name="Keri Z."/>
            <person name="LaButti K."/>
            <person name="Lipzen A."/>
            <person name="Lombard V."/>
            <person name="Magnuson J."/>
            <person name="Maillard F."/>
            <person name="Morin E."/>
            <person name="Murat C."/>
            <person name="Nolan M."/>
            <person name="Ohm R."/>
            <person name="Pangilinan J."/>
            <person name="Pereira M."/>
            <person name="Perotto S."/>
            <person name="Peter M."/>
            <person name="Riley R."/>
            <person name="Sitrit Y."/>
            <person name="Stielow B."/>
            <person name="Szollosi G."/>
            <person name="Zifcakova L."/>
            <person name="Stursova M."/>
            <person name="Spatafora J.W."/>
            <person name="Tedersoo L."/>
            <person name="Vaario L.-M."/>
            <person name="Yamada A."/>
            <person name="Yan M."/>
            <person name="Wang P."/>
            <person name="Xu J."/>
            <person name="Bruns T."/>
            <person name="Baldrian P."/>
            <person name="Vilgalys R."/>
            <person name="Henrissat B."/>
            <person name="Grigoriev I.V."/>
            <person name="Hibbett D."/>
            <person name="Nagy L.G."/>
            <person name="Martin F.M."/>
        </authorList>
    </citation>
    <scope>NUCLEOTIDE SEQUENCE</scope>
    <source>
        <strain evidence="1">BED1</strain>
    </source>
</reference>
<name>A0AAD4BIS6_BOLED</name>
<protein>
    <submittedName>
        <fullName evidence="1">Uncharacterized protein</fullName>
    </submittedName>
</protein>
<evidence type="ECO:0000313" key="2">
    <source>
        <dbReference type="Proteomes" id="UP001194468"/>
    </source>
</evidence>
<dbReference type="EMBL" id="WHUW01000046">
    <property type="protein sequence ID" value="KAF8431748.1"/>
    <property type="molecule type" value="Genomic_DNA"/>
</dbReference>
<dbReference type="AlphaFoldDB" id="A0AAD4BIS6"/>
<reference evidence="1" key="2">
    <citation type="journal article" date="2020" name="Nat. Commun.">
        <title>Large-scale genome sequencing of mycorrhizal fungi provides insights into the early evolution of symbiotic traits.</title>
        <authorList>
            <person name="Miyauchi S."/>
            <person name="Kiss E."/>
            <person name="Kuo A."/>
            <person name="Drula E."/>
            <person name="Kohler A."/>
            <person name="Sanchez-Garcia M."/>
            <person name="Morin E."/>
            <person name="Andreopoulos B."/>
            <person name="Barry K.W."/>
            <person name="Bonito G."/>
            <person name="Buee M."/>
            <person name="Carver A."/>
            <person name="Chen C."/>
            <person name="Cichocki N."/>
            <person name="Clum A."/>
            <person name="Culley D."/>
            <person name="Crous P.W."/>
            <person name="Fauchery L."/>
            <person name="Girlanda M."/>
            <person name="Hayes R.D."/>
            <person name="Keri Z."/>
            <person name="LaButti K."/>
            <person name="Lipzen A."/>
            <person name="Lombard V."/>
            <person name="Magnuson J."/>
            <person name="Maillard F."/>
            <person name="Murat C."/>
            <person name="Nolan M."/>
            <person name="Ohm R.A."/>
            <person name="Pangilinan J."/>
            <person name="Pereira M.F."/>
            <person name="Perotto S."/>
            <person name="Peter M."/>
            <person name="Pfister S."/>
            <person name="Riley R."/>
            <person name="Sitrit Y."/>
            <person name="Stielow J.B."/>
            <person name="Szollosi G."/>
            <person name="Zifcakova L."/>
            <person name="Stursova M."/>
            <person name="Spatafora J.W."/>
            <person name="Tedersoo L."/>
            <person name="Vaario L.M."/>
            <person name="Yamada A."/>
            <person name="Yan M."/>
            <person name="Wang P."/>
            <person name="Xu J."/>
            <person name="Bruns T."/>
            <person name="Baldrian P."/>
            <person name="Vilgalys R."/>
            <person name="Dunand C."/>
            <person name="Henrissat B."/>
            <person name="Grigoriev I.V."/>
            <person name="Hibbett D."/>
            <person name="Nagy L.G."/>
            <person name="Martin F.M."/>
        </authorList>
    </citation>
    <scope>NUCLEOTIDE SEQUENCE</scope>
    <source>
        <strain evidence="1">BED1</strain>
    </source>
</reference>
<keyword evidence="2" id="KW-1185">Reference proteome</keyword>
<evidence type="ECO:0000313" key="1">
    <source>
        <dbReference type="EMBL" id="KAF8431748.1"/>
    </source>
</evidence>
<accession>A0AAD4BIS6</accession>
<sequence>MSRISQTISLLSNLSSFSVGPGTALEDDKVDITEQFLPRRQDAVFGDQFIFQTTTLRQRIDAKLVLLPPLPCDVPPFAKSVIYLSNLSGPISVTVCRVPGAETHVFRLSIFARQADVKVTLPSLFRGVVNVNDPDGCLQRGQIRYCHAVRDGVRCGLIRLDSCALEDDDEVYIHAEGSIELRLMPLPPRSDSCGENGTMGSRVGRHVRRIFGTS</sequence>
<organism evidence="1 2">
    <name type="scientific">Boletus edulis BED1</name>
    <dbReference type="NCBI Taxonomy" id="1328754"/>
    <lineage>
        <taxon>Eukaryota</taxon>
        <taxon>Fungi</taxon>
        <taxon>Dikarya</taxon>
        <taxon>Basidiomycota</taxon>
        <taxon>Agaricomycotina</taxon>
        <taxon>Agaricomycetes</taxon>
        <taxon>Agaricomycetidae</taxon>
        <taxon>Boletales</taxon>
        <taxon>Boletineae</taxon>
        <taxon>Boletaceae</taxon>
        <taxon>Boletoideae</taxon>
        <taxon>Boletus</taxon>
    </lineage>
</organism>
<proteinExistence type="predicted"/>